<evidence type="ECO:0000313" key="1">
    <source>
        <dbReference type="EMBL" id="KAI4339398.1"/>
    </source>
</evidence>
<accession>A0ACB9NSD1</accession>
<sequence>MGNTPACCAANKAEDPDRPSVDGSVPDPVPRPSPPARRSSFFRRSLLSKEKDEGNPDKADLNVGLETNHFVLVHGGGFGAWCWCKTMALLSESGSRVILVGHDLGGACLSYVELHPNKIAKAVYVAAAMLRNGQSVFDMFSHEDIVLAWASMRPVPFGPVTEKLSLSESKYGSVRRFYIMTLQDCAIPRPLREAMTNAEAPEEVFCLKGEDRSPFFAKPQALHRFLLDIARIPMKTAGPTSSKKLEYSRKKSPMEG</sequence>
<proteinExistence type="predicted"/>
<dbReference type="Proteomes" id="UP001057402">
    <property type="component" value="Chromosome 7"/>
</dbReference>
<organism evidence="1 2">
    <name type="scientific">Melastoma candidum</name>
    <dbReference type="NCBI Taxonomy" id="119954"/>
    <lineage>
        <taxon>Eukaryota</taxon>
        <taxon>Viridiplantae</taxon>
        <taxon>Streptophyta</taxon>
        <taxon>Embryophyta</taxon>
        <taxon>Tracheophyta</taxon>
        <taxon>Spermatophyta</taxon>
        <taxon>Magnoliopsida</taxon>
        <taxon>eudicotyledons</taxon>
        <taxon>Gunneridae</taxon>
        <taxon>Pentapetalae</taxon>
        <taxon>rosids</taxon>
        <taxon>malvids</taxon>
        <taxon>Myrtales</taxon>
        <taxon>Melastomataceae</taxon>
        <taxon>Melastomatoideae</taxon>
        <taxon>Melastomateae</taxon>
        <taxon>Melastoma</taxon>
    </lineage>
</organism>
<comment type="caution">
    <text evidence="1">The sequence shown here is derived from an EMBL/GenBank/DDBJ whole genome shotgun (WGS) entry which is preliminary data.</text>
</comment>
<protein>
    <submittedName>
        <fullName evidence="1">Uncharacterized protein</fullName>
    </submittedName>
</protein>
<evidence type="ECO:0000313" key="2">
    <source>
        <dbReference type="Proteomes" id="UP001057402"/>
    </source>
</evidence>
<dbReference type="EMBL" id="CM042886">
    <property type="protein sequence ID" value="KAI4339398.1"/>
    <property type="molecule type" value="Genomic_DNA"/>
</dbReference>
<keyword evidence="2" id="KW-1185">Reference proteome</keyword>
<name>A0ACB9NSD1_9MYRT</name>
<reference evidence="2" key="1">
    <citation type="journal article" date="2023" name="Front. Plant Sci.">
        <title>Chromosomal-level genome assembly of Melastoma candidum provides insights into trichome evolution.</title>
        <authorList>
            <person name="Zhong Y."/>
            <person name="Wu W."/>
            <person name="Sun C."/>
            <person name="Zou P."/>
            <person name="Liu Y."/>
            <person name="Dai S."/>
            <person name="Zhou R."/>
        </authorList>
    </citation>
    <scope>NUCLEOTIDE SEQUENCE [LARGE SCALE GENOMIC DNA]</scope>
</reference>
<gene>
    <name evidence="1" type="ORF">MLD38_024347</name>
</gene>